<evidence type="ECO:0000256" key="1">
    <source>
        <dbReference type="ARBA" id="ARBA00022729"/>
    </source>
</evidence>
<dbReference type="Pfam" id="PF18962">
    <property type="entry name" value="Por_Secre_tail"/>
    <property type="match status" value="1"/>
</dbReference>
<accession>A0AB35YQK0</accession>
<dbReference type="EMBL" id="JBANCF010000002">
    <property type="protein sequence ID" value="MEM0572790.1"/>
    <property type="molecule type" value="Genomic_DNA"/>
</dbReference>
<keyword evidence="7" id="KW-1185">Reference proteome</keyword>
<gene>
    <name evidence="5" type="ORF">VZD24_04625</name>
    <name evidence="4" type="ORF">VZD85_03485</name>
</gene>
<feature type="domain" description="Secretion system C-terminal sorting" evidence="3">
    <location>
        <begin position="422"/>
        <end position="483"/>
    </location>
</feature>
<dbReference type="Gene3D" id="2.80.10.50">
    <property type="match status" value="3"/>
</dbReference>
<dbReference type="Proteomes" id="UP001388259">
    <property type="component" value="Unassembled WGS sequence"/>
</dbReference>
<dbReference type="RefSeq" id="WP_342686730.1">
    <property type="nucleotide sequence ID" value="NZ_JAZBJM010000002.1"/>
</dbReference>
<dbReference type="Pfam" id="PF17164">
    <property type="entry name" value="DUF5122"/>
    <property type="match status" value="5"/>
</dbReference>
<organism evidence="4 6">
    <name type="scientific">Aequorivita flava</name>
    <dbReference type="NCBI Taxonomy" id="3114371"/>
    <lineage>
        <taxon>Bacteria</taxon>
        <taxon>Pseudomonadati</taxon>
        <taxon>Bacteroidota</taxon>
        <taxon>Flavobacteriia</taxon>
        <taxon>Flavobacteriales</taxon>
        <taxon>Flavobacteriaceae</taxon>
        <taxon>Aequorivita</taxon>
    </lineage>
</organism>
<dbReference type="AlphaFoldDB" id="A0AB35YQK0"/>
<comment type="caution">
    <text evidence="4">The sequence shown here is derived from an EMBL/GenBank/DDBJ whole genome shotgun (WGS) entry which is preliminary data.</text>
</comment>
<evidence type="ECO:0000313" key="6">
    <source>
        <dbReference type="Proteomes" id="UP001388259"/>
    </source>
</evidence>
<dbReference type="InterPro" id="IPR026444">
    <property type="entry name" value="Secre_tail"/>
</dbReference>
<dbReference type="NCBIfam" id="TIGR02608">
    <property type="entry name" value="delta_60_rpt"/>
    <property type="match status" value="7"/>
</dbReference>
<reference evidence="4 7" key="1">
    <citation type="submission" date="2024-01" db="EMBL/GenBank/DDBJ databases">
        <title>Aequorivita flavus sp. nov., isolated from deep-sea sediment.</title>
        <authorList>
            <person name="Chen X."/>
        </authorList>
    </citation>
    <scope>NUCLEOTIDE SEQUENCE</scope>
    <source>
        <strain evidence="4">MCCC 1A16923</strain>
        <strain evidence="5 7">MCCC 1A16935</strain>
    </source>
</reference>
<evidence type="ECO:0000256" key="2">
    <source>
        <dbReference type="SAM" id="SignalP"/>
    </source>
</evidence>
<feature type="signal peptide" evidence="2">
    <location>
        <begin position="1"/>
        <end position="18"/>
    </location>
</feature>
<dbReference type="InterPro" id="IPR013431">
    <property type="entry name" value="Delta_60_rpt"/>
</dbReference>
<evidence type="ECO:0000259" key="3">
    <source>
        <dbReference type="Pfam" id="PF18962"/>
    </source>
</evidence>
<evidence type="ECO:0000313" key="4">
    <source>
        <dbReference type="EMBL" id="MEM0517404.1"/>
    </source>
</evidence>
<proteinExistence type="predicted"/>
<protein>
    <submittedName>
        <fullName evidence="4">T9SS type A sorting domain-containing protein</fullName>
    </submittedName>
</protein>
<name>A0AB35YQK0_9FLAO</name>
<sequence length="490" mass="53003">MKILLLFLIGIASTLTYSQDGTLDTSFGNNGFAITDFFGRSDRGTSVAVQDNGRIIIYGFASHAGGGFSYALAGHLPDGSLDPTFGIGGLVTTQIGNFYEEYFNSLHIQPDQKIITSTTFFENGEVGFLLVRYLPDGALDTAFGIDGIVKTSYAENYLSGTVLLPDAKILAGGSSTNGGDNSILLVKYLPDGSLDTSFGTNGSLFHFINNESFKVFGIKVQSDGKILVPYKTEENFVKKFQIARFLPNGDLDNDFGVDGIVEIESSSEVFHSSITIQDDGKILTSLRTQPGTSIKRFLPSGEIDTSFGNNGTAIIDGDIFTALKILIQPDNNIIVFGVTFGFEPDFNRTYRFNSEGILDTTFGANGYTALGFEGADIAFQQDGKLVIGGNTFFYSGSESLVVARLINGPLSVSEFENDSFKIYPNPSNGIFTIECELFSEKTPYQITDVTGKIIATGELTEKQSQLNLAAVQSGVYFLKTSNSVFRLLKN</sequence>
<feature type="chain" id="PRO_5044210039" evidence="2">
    <location>
        <begin position="19"/>
        <end position="490"/>
    </location>
</feature>
<keyword evidence="1 2" id="KW-0732">Signal</keyword>
<evidence type="ECO:0000313" key="7">
    <source>
        <dbReference type="Proteomes" id="UP001390963"/>
    </source>
</evidence>
<evidence type="ECO:0000313" key="5">
    <source>
        <dbReference type="EMBL" id="MEM0572790.1"/>
    </source>
</evidence>
<dbReference type="NCBIfam" id="TIGR04183">
    <property type="entry name" value="Por_Secre_tail"/>
    <property type="match status" value="1"/>
</dbReference>
<dbReference type="Proteomes" id="UP001390963">
    <property type="component" value="Unassembled WGS sequence"/>
</dbReference>
<dbReference type="EMBL" id="JAZBJM010000002">
    <property type="protein sequence ID" value="MEM0517404.1"/>
    <property type="molecule type" value="Genomic_DNA"/>
</dbReference>